<dbReference type="STRING" id="9785.ENSLAFP00000028701"/>
<dbReference type="GO" id="GO:0005146">
    <property type="term" value="F:leukemia inhibitory factor receptor binding"/>
    <property type="evidence" value="ECO:0007669"/>
    <property type="project" value="InterPro"/>
</dbReference>
<accession>G3ULJ2</accession>
<dbReference type="Ensembl" id="ENSLAFT00000032303.1">
    <property type="protein sequence ID" value="ENSLAFP00000028701.1"/>
    <property type="gene ID" value="ENSLAFG00000026727.1"/>
</dbReference>
<dbReference type="InterPro" id="IPR009079">
    <property type="entry name" value="4_helix_cytokine-like_core"/>
</dbReference>
<evidence type="ECO:0000256" key="2">
    <source>
        <dbReference type="ARBA" id="ARBA00016836"/>
    </source>
</evidence>
<reference evidence="6 7" key="1">
    <citation type="submission" date="2009-06" db="EMBL/GenBank/DDBJ databases">
        <title>The Genome Sequence of Loxodonta africana (African elephant).</title>
        <authorList>
            <person name="Di Palma F."/>
            <person name="Heiman D."/>
            <person name="Young S."/>
            <person name="Johnson J."/>
            <person name="Lander E.S."/>
            <person name="Lindblad-Toh K."/>
        </authorList>
    </citation>
    <scope>NUCLEOTIDE SEQUENCE [LARGE SCALE GENOMIC DNA]</scope>
    <source>
        <strain evidence="6 7">Isolate ISIS603380</strain>
    </source>
</reference>
<dbReference type="InterPro" id="IPR003624">
    <property type="entry name" value="Leukemia_IF"/>
</dbReference>
<dbReference type="Proteomes" id="UP000007646">
    <property type="component" value="Unassembled WGS sequence"/>
</dbReference>
<comment type="subcellular location">
    <subcellularLocation>
        <location evidence="1">Secreted</location>
    </subcellularLocation>
</comment>
<organism evidence="6 7">
    <name type="scientific">Loxodonta africana</name>
    <name type="common">African elephant</name>
    <dbReference type="NCBI Taxonomy" id="9785"/>
    <lineage>
        <taxon>Eukaryota</taxon>
        <taxon>Metazoa</taxon>
        <taxon>Chordata</taxon>
        <taxon>Craniata</taxon>
        <taxon>Vertebrata</taxon>
        <taxon>Euteleostomi</taxon>
        <taxon>Mammalia</taxon>
        <taxon>Eutheria</taxon>
        <taxon>Afrotheria</taxon>
        <taxon>Proboscidea</taxon>
        <taxon>Elephantidae</taxon>
        <taxon>Loxodonta</taxon>
    </lineage>
</organism>
<dbReference type="PRINTS" id="PR01883">
    <property type="entry name" value="LEUKAEMIAIF"/>
</dbReference>
<proteinExistence type="predicted"/>
<comment type="function">
    <text evidence="5">LIF has the capacity to induce terminal differentiation in leukemic cells. Its activities include the induction of hematopoietic differentiation in normal and myeloid leukemia cells, the induction of neuronal cell differentiation, and the stimulation of acute-phase protein synthesis in hepatocytes.</text>
</comment>
<dbReference type="GO" id="GO:0005615">
    <property type="term" value="C:extracellular space"/>
    <property type="evidence" value="ECO:0007669"/>
    <property type="project" value="UniProtKB-KW"/>
</dbReference>
<dbReference type="GeneTree" id="ENSGT00390000000059"/>
<sequence length="202" mass="22883">IEIELLGILSPLLILHWEHGTGSPLCNTPDNAPCVLDHPCASNIMTQIRNQLAQLNRSAKDLFIAFSKAQGKPFPSDMRKICSHGFIKFPPFHANGTEKDKLVELHSITVFFVFSLDDITKFQKTFIRKDQNLHSKLKSTMDILAGLRSNMLCRLCSGHNMRPTDPISGLDISQKDWFHKKKLGCELLIKYARLIPVLARDF</sequence>
<dbReference type="PANTHER" id="PTHR10633:SF0">
    <property type="entry name" value="LEUKEMIA INHIBITORY FACTOR"/>
    <property type="match status" value="1"/>
</dbReference>
<name>G3ULJ2_LOXAF</name>
<dbReference type="Gene3D" id="1.20.1250.10">
    <property type="match status" value="1"/>
</dbReference>
<evidence type="ECO:0000313" key="6">
    <source>
        <dbReference type="Ensembl" id="ENSLAFP00000028701.1"/>
    </source>
</evidence>
<dbReference type="GO" id="GO:0006955">
    <property type="term" value="P:immune response"/>
    <property type="evidence" value="ECO:0007669"/>
    <property type="project" value="InterPro"/>
</dbReference>
<reference evidence="6" key="3">
    <citation type="submission" date="2025-09" db="UniProtKB">
        <authorList>
            <consortium name="Ensembl"/>
        </authorList>
    </citation>
    <scope>IDENTIFICATION</scope>
    <source>
        <strain evidence="6">Isolate ISIS603380</strain>
    </source>
</reference>
<dbReference type="GO" id="GO:0008083">
    <property type="term" value="F:growth factor activity"/>
    <property type="evidence" value="ECO:0007669"/>
    <property type="project" value="TreeGrafter"/>
</dbReference>
<protein>
    <recommendedName>
        <fullName evidence="2">Leukemia inhibitory factor</fullName>
    </recommendedName>
</protein>
<dbReference type="InterPro" id="IPR001581">
    <property type="entry name" value="Leukemia_IF/oncostatin"/>
</dbReference>
<dbReference type="HOGENOM" id="CLU_117011_0_0_1"/>
<dbReference type="Pfam" id="PF01291">
    <property type="entry name" value="LIF_OSM"/>
    <property type="match status" value="1"/>
</dbReference>
<keyword evidence="3" id="KW-0202">Cytokine</keyword>
<reference evidence="6" key="2">
    <citation type="submission" date="2025-08" db="UniProtKB">
        <authorList>
            <consortium name="Ensembl"/>
        </authorList>
    </citation>
    <scope>IDENTIFICATION</scope>
    <source>
        <strain evidence="6">Isolate ISIS603380</strain>
    </source>
</reference>
<dbReference type="SUPFAM" id="SSF47266">
    <property type="entry name" value="4-helical cytokines"/>
    <property type="match status" value="1"/>
</dbReference>
<evidence type="ECO:0000313" key="7">
    <source>
        <dbReference type="Proteomes" id="UP000007646"/>
    </source>
</evidence>
<dbReference type="PANTHER" id="PTHR10633">
    <property type="entry name" value="LEUKEMIA INHIBITORY FACTOR"/>
    <property type="match status" value="1"/>
</dbReference>
<dbReference type="InParanoid" id="G3ULJ2"/>
<evidence type="ECO:0000256" key="3">
    <source>
        <dbReference type="ARBA" id="ARBA00022514"/>
    </source>
</evidence>
<keyword evidence="4" id="KW-0964">Secreted</keyword>
<evidence type="ECO:0000256" key="1">
    <source>
        <dbReference type="ARBA" id="ARBA00004613"/>
    </source>
</evidence>
<dbReference type="eggNOG" id="ENOG502S3JD">
    <property type="taxonomic scope" value="Eukaryota"/>
</dbReference>
<dbReference type="GO" id="GO:0045595">
    <property type="term" value="P:regulation of cell differentiation"/>
    <property type="evidence" value="ECO:0007669"/>
    <property type="project" value="TreeGrafter"/>
</dbReference>
<dbReference type="GO" id="GO:0005125">
    <property type="term" value="F:cytokine activity"/>
    <property type="evidence" value="ECO:0007669"/>
    <property type="project" value="UniProtKB-KW"/>
</dbReference>
<evidence type="ECO:0000256" key="5">
    <source>
        <dbReference type="ARBA" id="ARBA00024822"/>
    </source>
</evidence>
<dbReference type="SMART" id="SM00080">
    <property type="entry name" value="LIF_OSM"/>
    <property type="match status" value="1"/>
</dbReference>
<evidence type="ECO:0000256" key="4">
    <source>
        <dbReference type="ARBA" id="ARBA00022525"/>
    </source>
</evidence>
<dbReference type="AlphaFoldDB" id="G3ULJ2"/>
<dbReference type="GO" id="GO:0048861">
    <property type="term" value="P:leukemia inhibitory factor signaling pathway"/>
    <property type="evidence" value="ECO:0007669"/>
    <property type="project" value="TreeGrafter"/>
</dbReference>
<dbReference type="GO" id="GO:0008284">
    <property type="term" value="P:positive regulation of cell population proliferation"/>
    <property type="evidence" value="ECO:0007669"/>
    <property type="project" value="TreeGrafter"/>
</dbReference>
<keyword evidence="7" id="KW-1185">Reference proteome</keyword>